<evidence type="ECO:0000313" key="1">
    <source>
        <dbReference type="EMBL" id="KAK1147251.1"/>
    </source>
</evidence>
<sequence length="172" mass="19963">MAEPRKQHCWECLRRSLVCDFARPQCKRCATAGISCPGYGKTEPRRLKWLPPGKVTSRRPKTVRPEAKWARHSNGLTKELPTDLHVFVQATEYYNACIYPDLSHITRLGLNTAIYPITPEIVQMAMARHPDHIRMVIVCMTLSHRINRVRKEPGSQTLVRDFFHYRGRLIRS</sequence>
<protein>
    <submittedName>
        <fullName evidence="1">Uncharacterized protein</fullName>
    </submittedName>
</protein>
<name>A0ACC3B9Z7_9EURO</name>
<proteinExistence type="predicted"/>
<dbReference type="EMBL" id="JAOPJF010000013">
    <property type="protein sequence ID" value="KAK1147251.1"/>
    <property type="molecule type" value="Genomic_DNA"/>
</dbReference>
<reference evidence="1 2" key="1">
    <citation type="journal article" date="2023" name="ACS Omega">
        <title>Identification of the Neoaspergillic Acid Biosynthesis Gene Cluster by Establishing an In Vitro CRISPR-Ribonucleoprotein Genetic System in Aspergillus melleus.</title>
        <authorList>
            <person name="Yuan B."/>
            <person name="Grau M.F."/>
            <person name="Murata R.M."/>
            <person name="Torok T."/>
            <person name="Venkateswaran K."/>
            <person name="Stajich J.E."/>
            <person name="Wang C.C.C."/>
        </authorList>
    </citation>
    <scope>NUCLEOTIDE SEQUENCE [LARGE SCALE GENOMIC DNA]</scope>
    <source>
        <strain evidence="1 2">IMV 1140</strain>
    </source>
</reference>
<dbReference type="Proteomes" id="UP001177260">
    <property type="component" value="Unassembled WGS sequence"/>
</dbReference>
<evidence type="ECO:0000313" key="2">
    <source>
        <dbReference type="Proteomes" id="UP001177260"/>
    </source>
</evidence>
<accession>A0ACC3B9Z7</accession>
<organism evidence="1 2">
    <name type="scientific">Aspergillus melleus</name>
    <dbReference type="NCBI Taxonomy" id="138277"/>
    <lineage>
        <taxon>Eukaryota</taxon>
        <taxon>Fungi</taxon>
        <taxon>Dikarya</taxon>
        <taxon>Ascomycota</taxon>
        <taxon>Pezizomycotina</taxon>
        <taxon>Eurotiomycetes</taxon>
        <taxon>Eurotiomycetidae</taxon>
        <taxon>Eurotiales</taxon>
        <taxon>Aspergillaceae</taxon>
        <taxon>Aspergillus</taxon>
        <taxon>Aspergillus subgen. Circumdati</taxon>
    </lineage>
</organism>
<comment type="caution">
    <text evidence="1">The sequence shown here is derived from an EMBL/GenBank/DDBJ whole genome shotgun (WGS) entry which is preliminary data.</text>
</comment>
<gene>
    <name evidence="1" type="ORF">N8T08_001990</name>
</gene>
<keyword evidence="2" id="KW-1185">Reference proteome</keyword>